<keyword evidence="4" id="KW-0285">Flavoprotein</keyword>
<dbReference type="InterPro" id="IPR001709">
    <property type="entry name" value="Flavoprot_Pyr_Nucl_cyt_Rdtase"/>
</dbReference>
<dbReference type="CDD" id="cd06183">
    <property type="entry name" value="cyt_b5_reduct_like"/>
    <property type="match status" value="1"/>
</dbReference>
<evidence type="ECO:0000313" key="13">
    <source>
        <dbReference type="EMBL" id="KAJ4355787.1"/>
    </source>
</evidence>
<comment type="similarity">
    <text evidence="3">Belongs to the flavoprotein pyridine nucleotide cytochrome reductase family.</text>
</comment>
<dbReference type="RefSeq" id="XP_056072913.1">
    <property type="nucleotide sequence ID" value="XM_056212605.1"/>
</dbReference>
<dbReference type="InterPro" id="IPR008333">
    <property type="entry name" value="Cbr1-like_FAD-bd_dom"/>
</dbReference>
<evidence type="ECO:0000256" key="4">
    <source>
        <dbReference type="ARBA" id="ARBA00022630"/>
    </source>
</evidence>
<dbReference type="Gene3D" id="1.20.1250.20">
    <property type="entry name" value="MFS general substrate transporter like domains"/>
    <property type="match status" value="1"/>
</dbReference>
<evidence type="ECO:0000313" key="14">
    <source>
        <dbReference type="Proteomes" id="UP001140513"/>
    </source>
</evidence>
<feature type="transmembrane region" description="Helical" evidence="11">
    <location>
        <begin position="116"/>
        <end position="134"/>
    </location>
</feature>
<evidence type="ECO:0000259" key="12">
    <source>
        <dbReference type="PROSITE" id="PS50850"/>
    </source>
</evidence>
<dbReference type="FunFam" id="3.40.50.80:FF:000009">
    <property type="entry name" value="NADH-cytochrome b5 reductase"/>
    <property type="match status" value="1"/>
</dbReference>
<feature type="transmembrane region" description="Helical" evidence="11">
    <location>
        <begin position="85"/>
        <end position="104"/>
    </location>
</feature>
<evidence type="ECO:0000256" key="7">
    <source>
        <dbReference type="ARBA" id="ARBA00022989"/>
    </source>
</evidence>
<evidence type="ECO:0000256" key="9">
    <source>
        <dbReference type="ARBA" id="ARBA00023027"/>
    </source>
</evidence>
<keyword evidence="8" id="KW-0560">Oxidoreductase</keyword>
<dbReference type="Proteomes" id="UP001140513">
    <property type="component" value="Unassembled WGS sequence"/>
</dbReference>
<dbReference type="Gene3D" id="2.40.30.10">
    <property type="entry name" value="Translation factors"/>
    <property type="match status" value="1"/>
</dbReference>
<evidence type="ECO:0000256" key="10">
    <source>
        <dbReference type="ARBA" id="ARBA00023136"/>
    </source>
</evidence>
<gene>
    <name evidence="13" type="ORF">N0V89_003808</name>
</gene>
<feature type="transmembrane region" description="Helical" evidence="11">
    <location>
        <begin position="318"/>
        <end position="338"/>
    </location>
</feature>
<comment type="caution">
    <text evidence="13">The sequence shown here is derived from an EMBL/GenBank/DDBJ whole genome shotgun (WGS) entry which is preliminary data.</text>
</comment>
<dbReference type="EMBL" id="JAPEUX010000003">
    <property type="protein sequence ID" value="KAJ4355787.1"/>
    <property type="molecule type" value="Genomic_DNA"/>
</dbReference>
<dbReference type="InterPro" id="IPR011701">
    <property type="entry name" value="MFS"/>
</dbReference>
<dbReference type="Pfam" id="PF00970">
    <property type="entry name" value="FAD_binding_6"/>
    <property type="match status" value="1"/>
</dbReference>
<evidence type="ECO:0000256" key="1">
    <source>
        <dbReference type="ARBA" id="ARBA00001974"/>
    </source>
</evidence>
<protein>
    <recommendedName>
        <fullName evidence="12">Major facilitator superfamily (MFS) profile domain-containing protein</fullName>
    </recommendedName>
</protein>
<dbReference type="PRINTS" id="PR00371">
    <property type="entry name" value="FPNCR"/>
</dbReference>
<dbReference type="SUPFAM" id="SSF63380">
    <property type="entry name" value="Riboflavin synthase domain-like"/>
    <property type="match status" value="1"/>
</dbReference>
<evidence type="ECO:0000256" key="6">
    <source>
        <dbReference type="ARBA" id="ARBA00022827"/>
    </source>
</evidence>
<dbReference type="Pfam" id="PF07690">
    <property type="entry name" value="MFS_1"/>
    <property type="match status" value="1"/>
</dbReference>
<keyword evidence="14" id="KW-1185">Reference proteome</keyword>
<proteinExistence type="inferred from homology"/>
<dbReference type="InterPro" id="IPR020846">
    <property type="entry name" value="MFS_dom"/>
</dbReference>
<evidence type="ECO:0000256" key="11">
    <source>
        <dbReference type="SAM" id="Phobius"/>
    </source>
</evidence>
<dbReference type="GO" id="GO:0022857">
    <property type="term" value="F:transmembrane transporter activity"/>
    <property type="evidence" value="ECO:0007669"/>
    <property type="project" value="InterPro"/>
</dbReference>
<feature type="transmembrane region" description="Helical" evidence="11">
    <location>
        <begin position="141"/>
        <end position="163"/>
    </location>
</feature>
<dbReference type="PANTHER" id="PTHR23502">
    <property type="entry name" value="MAJOR FACILITATOR SUPERFAMILY"/>
    <property type="match status" value="1"/>
</dbReference>
<dbReference type="InterPro" id="IPR039261">
    <property type="entry name" value="FNR_nucleotide-bd"/>
</dbReference>
<dbReference type="SUPFAM" id="SSF52343">
    <property type="entry name" value="Ferredoxin reductase-like, C-terminal NADP-linked domain"/>
    <property type="match status" value="1"/>
</dbReference>
<dbReference type="PROSITE" id="PS50850">
    <property type="entry name" value="MFS"/>
    <property type="match status" value="1"/>
</dbReference>
<dbReference type="InterPro" id="IPR036259">
    <property type="entry name" value="MFS_trans_sf"/>
</dbReference>
<feature type="transmembrane region" description="Helical" evidence="11">
    <location>
        <begin position="207"/>
        <end position="225"/>
    </location>
</feature>
<dbReference type="Pfam" id="PF00175">
    <property type="entry name" value="NAD_binding_1"/>
    <property type="match status" value="1"/>
</dbReference>
<sequence>MQDSSAKNISLDPKDQWLRMGNGRPFPGMIEDHQAYVVVFDGPDDPWHPMSWTLSKNTLVATFDSALFSPAAVQASQDLAVGHEVGALATCLYVLGFSFGPLLWGPGCELKGRRMPLIVGSLGCALFTLASATAKDIQTLIICRFFAGVFGSSPLCVVPGVLSDIFDDYQRGPSIAIYALTVFAGPLAAPSIGGFITDSYLRWRWTLYLPAIMGFFAVGLLVLFLEETHAGSVLSTKAARIRQETGNWSIHADHARIEVDMDDLARRYLIRPLRMLATEPIVLFVSVYMSFIYGLTYGLVGAYPYVFQHTYGMNKGIAALPLIAVILGLCLAVCFIIWQQLRSQKTSLLGDAASEPEVRADDTQDEPGVLELLVKHYPDGKQSTHLHSLKPGDRLLFAAALRGHQWVPNSVPHVTLIAGGAGITPIFQLAQGILSNPNDQTAVTIVYGVNTNEDCHLTKELQKFKSDFKDRFNIVYTVSRPDENTTLRKGRVTRELLEEVAPPPKNSENKVFVCGPPAMESSLVGSRKEKGILEQLGYRKDQIHTF</sequence>
<keyword evidence="5 11" id="KW-0812">Transmembrane</keyword>
<feature type="domain" description="Major facilitator superfamily (MFS) profile" evidence="12">
    <location>
        <begin position="50"/>
        <end position="546"/>
    </location>
</feature>
<dbReference type="Gene3D" id="3.40.50.80">
    <property type="entry name" value="Nucleotide-binding domain of ferredoxin-NADP reductase (FNR) module"/>
    <property type="match status" value="1"/>
</dbReference>
<comment type="cofactor">
    <cofactor evidence="1">
        <name>FAD</name>
        <dbReference type="ChEBI" id="CHEBI:57692"/>
    </cofactor>
</comment>
<name>A0A9W8XPE5_9PLEO</name>
<reference evidence="13" key="1">
    <citation type="submission" date="2022-10" db="EMBL/GenBank/DDBJ databases">
        <title>Tapping the CABI collections for fungal endophytes: first genome assemblies for Collariella, Neodidymelliopsis, Ascochyta clinopodiicola, Didymella pomorum, Didymosphaeria variabile, Neocosmospora piperis and Neocucurbitaria cava.</title>
        <authorList>
            <person name="Hill R."/>
        </authorList>
    </citation>
    <scope>NUCLEOTIDE SEQUENCE</scope>
    <source>
        <strain evidence="13">IMI 356815</strain>
    </source>
</reference>
<evidence type="ECO:0000256" key="3">
    <source>
        <dbReference type="ARBA" id="ARBA00006105"/>
    </source>
</evidence>
<evidence type="ECO:0000256" key="5">
    <source>
        <dbReference type="ARBA" id="ARBA00022692"/>
    </source>
</evidence>
<keyword evidence="9" id="KW-0520">NAD</keyword>
<accession>A0A9W8XPE5</accession>
<dbReference type="PANTHER" id="PTHR23502:SF138">
    <property type="entry name" value="MAJOR FACILITATOR SUPERFAMILY (MFS) PROFILE DOMAIN-CONTAINING PROTEIN-RELATED"/>
    <property type="match status" value="1"/>
</dbReference>
<evidence type="ECO:0000256" key="8">
    <source>
        <dbReference type="ARBA" id="ARBA00023002"/>
    </source>
</evidence>
<feature type="transmembrane region" description="Helical" evidence="11">
    <location>
        <begin position="175"/>
        <end position="195"/>
    </location>
</feature>
<dbReference type="SUPFAM" id="SSF103473">
    <property type="entry name" value="MFS general substrate transporter"/>
    <property type="match status" value="1"/>
</dbReference>
<dbReference type="GO" id="GO:0005886">
    <property type="term" value="C:plasma membrane"/>
    <property type="evidence" value="ECO:0007669"/>
    <property type="project" value="TreeGrafter"/>
</dbReference>
<dbReference type="InterPro" id="IPR017938">
    <property type="entry name" value="Riboflavin_synthase-like_b-brl"/>
</dbReference>
<keyword evidence="6" id="KW-0274">FAD</keyword>
<evidence type="ECO:0000256" key="2">
    <source>
        <dbReference type="ARBA" id="ARBA00004141"/>
    </source>
</evidence>
<organism evidence="13 14">
    <name type="scientific">Didymosphaeria variabile</name>
    <dbReference type="NCBI Taxonomy" id="1932322"/>
    <lineage>
        <taxon>Eukaryota</taxon>
        <taxon>Fungi</taxon>
        <taxon>Dikarya</taxon>
        <taxon>Ascomycota</taxon>
        <taxon>Pezizomycotina</taxon>
        <taxon>Dothideomycetes</taxon>
        <taxon>Pleosporomycetidae</taxon>
        <taxon>Pleosporales</taxon>
        <taxon>Massarineae</taxon>
        <taxon>Didymosphaeriaceae</taxon>
        <taxon>Didymosphaeria</taxon>
    </lineage>
</organism>
<comment type="subcellular location">
    <subcellularLocation>
        <location evidence="2">Membrane</location>
        <topology evidence="2">Multi-pass membrane protein</topology>
    </subcellularLocation>
</comment>
<dbReference type="AlphaFoldDB" id="A0A9W8XPE5"/>
<keyword evidence="10 11" id="KW-0472">Membrane</keyword>
<dbReference type="InterPro" id="IPR001433">
    <property type="entry name" value="OxRdtase_FAD/NAD-bd"/>
</dbReference>
<feature type="transmembrane region" description="Helical" evidence="11">
    <location>
        <begin position="281"/>
        <end position="306"/>
    </location>
</feature>
<keyword evidence="7 11" id="KW-1133">Transmembrane helix</keyword>
<dbReference type="GO" id="GO:0016491">
    <property type="term" value="F:oxidoreductase activity"/>
    <property type="evidence" value="ECO:0007669"/>
    <property type="project" value="UniProtKB-KW"/>
</dbReference>
<dbReference type="GeneID" id="80907338"/>
<dbReference type="OrthoDB" id="9986881at2759"/>
<dbReference type="PRINTS" id="PR00406">
    <property type="entry name" value="CYTB5RDTASE"/>
</dbReference>